<dbReference type="EMBL" id="JACICA010000005">
    <property type="protein sequence ID" value="MBB3702836.1"/>
    <property type="molecule type" value="Genomic_DNA"/>
</dbReference>
<feature type="region of interest" description="Disordered" evidence="1">
    <location>
        <begin position="31"/>
        <end position="61"/>
    </location>
</feature>
<gene>
    <name evidence="2" type="ORF">FHS60_001305</name>
</gene>
<name>A0A7W5YG83_9BACT</name>
<evidence type="ECO:0000256" key="1">
    <source>
        <dbReference type="SAM" id="MobiDB-lite"/>
    </source>
</evidence>
<dbReference type="Proteomes" id="UP000541425">
    <property type="component" value="Unassembled WGS sequence"/>
</dbReference>
<sequence>MKFLIAFAIATLLMVFIQIINALRRKPRTTEEKVSEFGTTATPAPAADVQQPSEREEQPRPICGLGGMCNLDCRVEDLKEEPDYYEDEELDDYRGKASDAYTAAEVEQFEEVLTTMRPEEVHGWLRSLQLRGVALPDALKDEAYMIVSEQAENL</sequence>
<proteinExistence type="predicted"/>
<protein>
    <recommendedName>
        <fullName evidence="4">Phospholipase</fullName>
    </recommendedName>
</protein>
<dbReference type="RefSeq" id="WP_183696452.1">
    <property type="nucleotide sequence ID" value="NZ_JACICA010000005.1"/>
</dbReference>
<evidence type="ECO:0000313" key="3">
    <source>
        <dbReference type="Proteomes" id="UP000541425"/>
    </source>
</evidence>
<evidence type="ECO:0008006" key="4">
    <source>
        <dbReference type="Google" id="ProtNLM"/>
    </source>
</evidence>
<reference evidence="2 3" key="1">
    <citation type="submission" date="2020-08" db="EMBL/GenBank/DDBJ databases">
        <title>Genomic Encyclopedia of Type Strains, Phase IV (KMG-IV): sequencing the most valuable type-strain genomes for metagenomic binning, comparative biology and taxonomic classification.</title>
        <authorList>
            <person name="Goeker M."/>
        </authorList>
    </citation>
    <scope>NUCLEOTIDE SEQUENCE [LARGE SCALE GENOMIC DNA]</scope>
    <source>
        <strain evidence="2 3">DSM 22548</strain>
    </source>
</reference>
<comment type="caution">
    <text evidence="2">The sequence shown here is derived from an EMBL/GenBank/DDBJ whole genome shotgun (WGS) entry which is preliminary data.</text>
</comment>
<organism evidence="2 3">
    <name type="scientific">Alloprevotella rava</name>
    <dbReference type="NCBI Taxonomy" id="671218"/>
    <lineage>
        <taxon>Bacteria</taxon>
        <taxon>Pseudomonadati</taxon>
        <taxon>Bacteroidota</taxon>
        <taxon>Bacteroidia</taxon>
        <taxon>Bacteroidales</taxon>
        <taxon>Prevotellaceae</taxon>
        <taxon>Alloprevotella</taxon>
    </lineage>
</organism>
<accession>A0A7W5YG83</accession>
<dbReference type="AlphaFoldDB" id="A0A7W5YG83"/>
<evidence type="ECO:0000313" key="2">
    <source>
        <dbReference type="EMBL" id="MBB3702836.1"/>
    </source>
</evidence>